<name>A0A9Q3B8G1_9BASI</name>
<reference evidence="2" key="1">
    <citation type="submission" date="2021-03" db="EMBL/GenBank/DDBJ databases">
        <title>Draft genome sequence of rust myrtle Austropuccinia psidii MF-1, a brazilian biotype.</title>
        <authorList>
            <person name="Quecine M.C."/>
            <person name="Pachon D.M.R."/>
            <person name="Bonatelli M.L."/>
            <person name="Correr F.H."/>
            <person name="Franceschini L.M."/>
            <person name="Leite T.F."/>
            <person name="Margarido G.R.A."/>
            <person name="Almeida C.A."/>
            <person name="Ferrarezi J.A."/>
            <person name="Labate C.A."/>
        </authorList>
    </citation>
    <scope>NUCLEOTIDE SEQUENCE</scope>
    <source>
        <strain evidence="2">MF-1</strain>
    </source>
</reference>
<feature type="compositionally biased region" description="Low complexity" evidence="1">
    <location>
        <begin position="87"/>
        <end position="100"/>
    </location>
</feature>
<dbReference type="OrthoDB" id="5552562at2759"/>
<accession>A0A9Q3B8G1</accession>
<dbReference type="EMBL" id="AVOT02000024">
    <property type="protein sequence ID" value="MBW0460528.1"/>
    <property type="molecule type" value="Genomic_DNA"/>
</dbReference>
<proteinExistence type="predicted"/>
<dbReference type="Proteomes" id="UP000765509">
    <property type="component" value="Unassembled WGS sequence"/>
</dbReference>
<sequence>MNQGGRVSLDIPCLSILVSGIGDWGERAYMNHYRKGSASRILNQLAYNPSIIDSLQYLIDVTLKPDTMYNERKKEKNHFQEANTQVSKLTSGTQNSSSSSIKKKNFWIQKRDKPHSSIVNKDHKLMGSEKERTLKEGLCSYCGGKHSI</sequence>
<keyword evidence="3" id="KW-1185">Reference proteome</keyword>
<evidence type="ECO:0000313" key="3">
    <source>
        <dbReference type="Proteomes" id="UP000765509"/>
    </source>
</evidence>
<evidence type="ECO:0000256" key="1">
    <source>
        <dbReference type="SAM" id="MobiDB-lite"/>
    </source>
</evidence>
<comment type="caution">
    <text evidence="2">The sequence shown here is derived from an EMBL/GenBank/DDBJ whole genome shotgun (WGS) entry which is preliminary data.</text>
</comment>
<organism evidence="2 3">
    <name type="scientific">Austropuccinia psidii MF-1</name>
    <dbReference type="NCBI Taxonomy" id="1389203"/>
    <lineage>
        <taxon>Eukaryota</taxon>
        <taxon>Fungi</taxon>
        <taxon>Dikarya</taxon>
        <taxon>Basidiomycota</taxon>
        <taxon>Pucciniomycotina</taxon>
        <taxon>Pucciniomycetes</taxon>
        <taxon>Pucciniales</taxon>
        <taxon>Sphaerophragmiaceae</taxon>
        <taxon>Austropuccinia</taxon>
    </lineage>
</organism>
<dbReference type="AlphaFoldDB" id="A0A9Q3B8G1"/>
<protein>
    <submittedName>
        <fullName evidence="2">Uncharacterized protein</fullName>
    </submittedName>
</protein>
<gene>
    <name evidence="2" type="ORF">O181_000243</name>
</gene>
<feature type="region of interest" description="Disordered" evidence="1">
    <location>
        <begin position="75"/>
        <end position="101"/>
    </location>
</feature>
<evidence type="ECO:0000313" key="2">
    <source>
        <dbReference type="EMBL" id="MBW0460528.1"/>
    </source>
</evidence>